<feature type="domain" description="BTB" evidence="1">
    <location>
        <begin position="31"/>
        <end position="100"/>
    </location>
</feature>
<dbReference type="PROSITE" id="PS50097">
    <property type="entry name" value="BTB"/>
    <property type="match status" value="1"/>
</dbReference>
<dbReference type="PANTHER" id="PTHR47843">
    <property type="entry name" value="BTB DOMAIN-CONTAINING PROTEIN-RELATED"/>
    <property type="match status" value="1"/>
</dbReference>
<reference evidence="2 3" key="1">
    <citation type="submission" date="2018-02" db="EMBL/GenBank/DDBJ databases">
        <title>Draft genome sequences of Elsinoe sp., causing black scab on jojoba.</title>
        <authorList>
            <person name="Stodart B."/>
            <person name="Jeffress S."/>
            <person name="Ash G."/>
            <person name="Arun Chinnappa K."/>
        </authorList>
    </citation>
    <scope>NUCLEOTIDE SEQUENCE [LARGE SCALE GENOMIC DNA]</scope>
    <source>
        <strain evidence="2 3">Hillstone_2</strain>
    </source>
</reference>
<gene>
    <name evidence="2" type="ORF">C1H76_9112</name>
</gene>
<dbReference type="InterPro" id="IPR011333">
    <property type="entry name" value="SKP1/BTB/POZ_sf"/>
</dbReference>
<evidence type="ECO:0000313" key="2">
    <source>
        <dbReference type="EMBL" id="TKX18324.1"/>
    </source>
</evidence>
<dbReference type="AlphaFoldDB" id="A0A4U7AS21"/>
<name>A0A4U7AS21_9PEZI</name>
<dbReference type="CDD" id="cd18186">
    <property type="entry name" value="BTB_POZ_ZBTB_KLHL-like"/>
    <property type="match status" value="1"/>
</dbReference>
<dbReference type="InterPro" id="IPR000210">
    <property type="entry name" value="BTB/POZ_dom"/>
</dbReference>
<dbReference type="EMBL" id="PTQR01000128">
    <property type="protein sequence ID" value="TKX18324.1"/>
    <property type="molecule type" value="Genomic_DNA"/>
</dbReference>
<evidence type="ECO:0000313" key="3">
    <source>
        <dbReference type="Proteomes" id="UP000308133"/>
    </source>
</evidence>
<evidence type="ECO:0000259" key="1">
    <source>
        <dbReference type="PROSITE" id="PS50097"/>
    </source>
</evidence>
<protein>
    <submittedName>
        <fullName evidence="2">BTB/POZ domain-containing protein 29</fullName>
    </submittedName>
</protein>
<dbReference type="Proteomes" id="UP000308133">
    <property type="component" value="Unassembled WGS sequence"/>
</dbReference>
<dbReference type="SUPFAM" id="SSF54695">
    <property type="entry name" value="POZ domain"/>
    <property type="match status" value="1"/>
</dbReference>
<dbReference type="PANTHER" id="PTHR47843:SF2">
    <property type="entry name" value="BTB DOMAIN-CONTAINING PROTEIN"/>
    <property type="match status" value="1"/>
</dbReference>
<proteinExistence type="predicted"/>
<dbReference type="SMART" id="SM00225">
    <property type="entry name" value="BTB"/>
    <property type="match status" value="1"/>
</dbReference>
<dbReference type="Gene3D" id="3.30.710.10">
    <property type="entry name" value="Potassium Channel Kv1.1, Chain A"/>
    <property type="match status" value="1"/>
</dbReference>
<organism evidence="2 3">
    <name type="scientific">Elsinoe australis</name>
    <dbReference type="NCBI Taxonomy" id="40998"/>
    <lineage>
        <taxon>Eukaryota</taxon>
        <taxon>Fungi</taxon>
        <taxon>Dikarya</taxon>
        <taxon>Ascomycota</taxon>
        <taxon>Pezizomycotina</taxon>
        <taxon>Dothideomycetes</taxon>
        <taxon>Dothideomycetidae</taxon>
        <taxon>Myriangiales</taxon>
        <taxon>Elsinoaceae</taxon>
        <taxon>Elsinoe</taxon>
    </lineage>
</organism>
<accession>A0A4U7AS21</accession>
<comment type="caution">
    <text evidence="2">The sequence shown here is derived from an EMBL/GenBank/DDBJ whole genome shotgun (WGS) entry which is preliminary data.</text>
</comment>
<sequence>MEVADSYGSSQGDKDSGREAWEKSYINRFNDTVTFIVGEEIQVFNVNKMVITKISPFFRAAFDGAWTESSSKTMELPDIEPILFAALIDWAYSGSIISEHAREGPIYSLTARSLVQLHIMADRFQIPGLKNATNDGIFDIYTDLFKMKISNLHDAFDKLPENSTLQCLLIDMWIRGEDRTGTTIKLVESLPKMALRLINAYESGANAEDEWNKSDYHEDL</sequence>
<dbReference type="Pfam" id="PF00651">
    <property type="entry name" value="BTB"/>
    <property type="match status" value="1"/>
</dbReference>